<keyword evidence="1" id="KW-0472">Membrane</keyword>
<evidence type="ECO:0000313" key="2">
    <source>
        <dbReference type="EMBL" id="PRY95245.1"/>
    </source>
</evidence>
<sequence>MALLPDIARTWRRPGAVQAEKIATGREDLALMYLMLACGLIFVGQWPALQRRALMADVELQPLLGASLMAWIFVAPVLFYAIALGVRVAARLLRRDIGGFAARMTLFWALMAAMPAWLLFGLTQGMIGRGPSLTAVGAVAFGAFVLFWLSGLRAAFSAARPSTVVR</sequence>
<gene>
    <name evidence="2" type="ORF">BCF33_0862</name>
</gene>
<accession>A0A2T0X8K8</accession>
<dbReference type="EMBL" id="PVTT01000001">
    <property type="protein sequence ID" value="PRY95245.1"/>
    <property type="molecule type" value="Genomic_DNA"/>
</dbReference>
<dbReference type="Proteomes" id="UP000238801">
    <property type="component" value="Unassembled WGS sequence"/>
</dbReference>
<feature type="transmembrane region" description="Helical" evidence="1">
    <location>
        <begin position="100"/>
        <end position="120"/>
    </location>
</feature>
<evidence type="ECO:0008006" key="4">
    <source>
        <dbReference type="Google" id="ProtNLM"/>
    </source>
</evidence>
<feature type="transmembrane region" description="Helical" evidence="1">
    <location>
        <begin position="132"/>
        <end position="156"/>
    </location>
</feature>
<keyword evidence="3" id="KW-1185">Reference proteome</keyword>
<name>A0A2T0X8K8_9RHOB</name>
<feature type="transmembrane region" description="Helical" evidence="1">
    <location>
        <begin position="30"/>
        <end position="48"/>
    </location>
</feature>
<evidence type="ECO:0000256" key="1">
    <source>
        <dbReference type="SAM" id="Phobius"/>
    </source>
</evidence>
<keyword evidence="1" id="KW-1133">Transmembrane helix</keyword>
<reference evidence="2 3" key="1">
    <citation type="submission" date="2018-03" db="EMBL/GenBank/DDBJ databases">
        <title>Genomic Encyclopedia of Archaeal and Bacterial Type Strains, Phase II (KMG-II): from individual species to whole genera.</title>
        <authorList>
            <person name="Goeker M."/>
        </authorList>
    </citation>
    <scope>NUCLEOTIDE SEQUENCE [LARGE SCALE GENOMIC DNA]</scope>
    <source>
        <strain evidence="2 3">DSM 29318</strain>
    </source>
</reference>
<comment type="caution">
    <text evidence="2">The sequence shown here is derived from an EMBL/GenBank/DDBJ whole genome shotgun (WGS) entry which is preliminary data.</text>
</comment>
<feature type="transmembrane region" description="Helical" evidence="1">
    <location>
        <begin position="68"/>
        <end position="88"/>
    </location>
</feature>
<protein>
    <recommendedName>
        <fullName evidence="4">YIP1 family protein</fullName>
    </recommendedName>
</protein>
<evidence type="ECO:0000313" key="3">
    <source>
        <dbReference type="Proteomes" id="UP000238801"/>
    </source>
</evidence>
<dbReference type="OrthoDB" id="7771437at2"/>
<dbReference type="AlphaFoldDB" id="A0A2T0X8K8"/>
<keyword evidence="1" id="KW-0812">Transmembrane</keyword>
<organism evidence="2 3">
    <name type="scientific">Hasllibacter halocynthiae</name>
    <dbReference type="NCBI Taxonomy" id="595589"/>
    <lineage>
        <taxon>Bacteria</taxon>
        <taxon>Pseudomonadati</taxon>
        <taxon>Pseudomonadota</taxon>
        <taxon>Alphaproteobacteria</taxon>
        <taxon>Rhodobacterales</taxon>
        <taxon>Roseobacteraceae</taxon>
        <taxon>Hasllibacter</taxon>
    </lineage>
</organism>
<proteinExistence type="predicted"/>